<organism evidence="2 3">
    <name type="scientific">Taxus chinensis</name>
    <name type="common">Chinese yew</name>
    <name type="synonym">Taxus wallichiana var. chinensis</name>
    <dbReference type="NCBI Taxonomy" id="29808"/>
    <lineage>
        <taxon>Eukaryota</taxon>
        <taxon>Viridiplantae</taxon>
        <taxon>Streptophyta</taxon>
        <taxon>Embryophyta</taxon>
        <taxon>Tracheophyta</taxon>
        <taxon>Spermatophyta</taxon>
        <taxon>Pinopsida</taxon>
        <taxon>Pinidae</taxon>
        <taxon>Conifers II</taxon>
        <taxon>Cupressales</taxon>
        <taxon>Taxaceae</taxon>
        <taxon>Taxus</taxon>
    </lineage>
</organism>
<evidence type="ECO:0000313" key="2">
    <source>
        <dbReference type="EMBL" id="KAH9326623.1"/>
    </source>
</evidence>
<feature type="non-terminal residue" evidence="2">
    <location>
        <position position="172"/>
    </location>
</feature>
<name>A0AA38GQU7_TAXCH</name>
<accession>A0AA38GQU7</accession>
<feature type="non-terminal residue" evidence="2">
    <location>
        <position position="1"/>
    </location>
</feature>
<reference evidence="2 3" key="1">
    <citation type="journal article" date="2021" name="Nat. Plants">
        <title>The Taxus genome provides insights into paclitaxel biosynthesis.</title>
        <authorList>
            <person name="Xiong X."/>
            <person name="Gou J."/>
            <person name="Liao Q."/>
            <person name="Li Y."/>
            <person name="Zhou Q."/>
            <person name="Bi G."/>
            <person name="Li C."/>
            <person name="Du R."/>
            <person name="Wang X."/>
            <person name="Sun T."/>
            <person name="Guo L."/>
            <person name="Liang H."/>
            <person name="Lu P."/>
            <person name="Wu Y."/>
            <person name="Zhang Z."/>
            <person name="Ro D.K."/>
            <person name="Shang Y."/>
            <person name="Huang S."/>
            <person name="Yan J."/>
        </authorList>
    </citation>
    <scope>NUCLEOTIDE SEQUENCE [LARGE SCALE GENOMIC DNA]</scope>
    <source>
        <strain evidence="2">Ta-2019</strain>
    </source>
</reference>
<sequence length="172" mass="18614">DKPKEYSKETVEKDVLQSWIVAWLCKPDYLIARSVLVSSVGVAVTLCVLCYAAEWMTQDYQAAMADVCDRRCGVGVISGGLVNLSTKDFARSFSPFLCSSSGYDGSFEERGYAFLSRGDGRADSGGYASSNNAPFKVFRYVRGRGSALVGHYFLAVAKNGGCLIPKPIVSFA</sequence>
<proteinExistence type="predicted"/>
<keyword evidence="1" id="KW-1133">Transmembrane helix</keyword>
<keyword evidence="1" id="KW-0812">Transmembrane</keyword>
<evidence type="ECO:0000256" key="1">
    <source>
        <dbReference type="SAM" id="Phobius"/>
    </source>
</evidence>
<keyword evidence="3" id="KW-1185">Reference proteome</keyword>
<feature type="transmembrane region" description="Helical" evidence="1">
    <location>
        <begin position="30"/>
        <end position="52"/>
    </location>
</feature>
<dbReference type="EMBL" id="JAHRHJ020000002">
    <property type="protein sequence ID" value="KAH9326623.1"/>
    <property type="molecule type" value="Genomic_DNA"/>
</dbReference>
<evidence type="ECO:0000313" key="3">
    <source>
        <dbReference type="Proteomes" id="UP000824469"/>
    </source>
</evidence>
<dbReference type="Proteomes" id="UP000824469">
    <property type="component" value="Unassembled WGS sequence"/>
</dbReference>
<gene>
    <name evidence="2" type="ORF">KI387_006801</name>
</gene>
<dbReference type="AlphaFoldDB" id="A0AA38GQU7"/>
<comment type="caution">
    <text evidence="2">The sequence shown here is derived from an EMBL/GenBank/DDBJ whole genome shotgun (WGS) entry which is preliminary data.</text>
</comment>
<keyword evidence="1" id="KW-0472">Membrane</keyword>
<protein>
    <submittedName>
        <fullName evidence="2">Uncharacterized protein</fullName>
    </submittedName>
</protein>